<dbReference type="GeneID" id="17279847"/>
<name>A0A0D3KFP2_EMIH1</name>
<reference evidence="3" key="1">
    <citation type="journal article" date="2013" name="Nature">
        <title>Pan genome of the phytoplankton Emiliania underpins its global distribution.</title>
        <authorList>
            <person name="Read B.A."/>
            <person name="Kegel J."/>
            <person name="Klute M.J."/>
            <person name="Kuo A."/>
            <person name="Lefebvre S.C."/>
            <person name="Maumus F."/>
            <person name="Mayer C."/>
            <person name="Miller J."/>
            <person name="Monier A."/>
            <person name="Salamov A."/>
            <person name="Young J."/>
            <person name="Aguilar M."/>
            <person name="Claverie J.M."/>
            <person name="Frickenhaus S."/>
            <person name="Gonzalez K."/>
            <person name="Herman E.K."/>
            <person name="Lin Y.C."/>
            <person name="Napier J."/>
            <person name="Ogata H."/>
            <person name="Sarno A.F."/>
            <person name="Shmutz J."/>
            <person name="Schroeder D."/>
            <person name="de Vargas C."/>
            <person name="Verret F."/>
            <person name="von Dassow P."/>
            <person name="Valentin K."/>
            <person name="Van de Peer Y."/>
            <person name="Wheeler G."/>
            <person name="Dacks J.B."/>
            <person name="Delwiche C.F."/>
            <person name="Dyhrman S.T."/>
            <person name="Glockner G."/>
            <person name="John U."/>
            <person name="Richards T."/>
            <person name="Worden A.Z."/>
            <person name="Zhang X."/>
            <person name="Grigoriev I.V."/>
            <person name="Allen A.E."/>
            <person name="Bidle K."/>
            <person name="Borodovsky M."/>
            <person name="Bowler C."/>
            <person name="Brownlee C."/>
            <person name="Cock J.M."/>
            <person name="Elias M."/>
            <person name="Gladyshev V.N."/>
            <person name="Groth M."/>
            <person name="Guda C."/>
            <person name="Hadaegh A."/>
            <person name="Iglesias-Rodriguez M.D."/>
            <person name="Jenkins J."/>
            <person name="Jones B.M."/>
            <person name="Lawson T."/>
            <person name="Leese F."/>
            <person name="Lindquist E."/>
            <person name="Lobanov A."/>
            <person name="Lomsadze A."/>
            <person name="Malik S.B."/>
            <person name="Marsh M.E."/>
            <person name="Mackinder L."/>
            <person name="Mock T."/>
            <person name="Mueller-Roeber B."/>
            <person name="Pagarete A."/>
            <person name="Parker M."/>
            <person name="Probert I."/>
            <person name="Quesneville H."/>
            <person name="Raines C."/>
            <person name="Rensing S.A."/>
            <person name="Riano-Pachon D.M."/>
            <person name="Richier S."/>
            <person name="Rokitta S."/>
            <person name="Shiraiwa Y."/>
            <person name="Soanes D.M."/>
            <person name="van der Giezen M."/>
            <person name="Wahlund T.M."/>
            <person name="Williams B."/>
            <person name="Wilson W."/>
            <person name="Wolfe G."/>
            <person name="Wurch L.L."/>
        </authorList>
    </citation>
    <scope>NUCLEOTIDE SEQUENCE</scope>
</reference>
<reference evidence="2" key="2">
    <citation type="submission" date="2024-10" db="UniProtKB">
        <authorList>
            <consortium name="EnsemblProtists"/>
        </authorList>
    </citation>
    <scope>IDENTIFICATION</scope>
</reference>
<evidence type="ECO:0000313" key="2">
    <source>
        <dbReference type="EnsemblProtists" id="EOD34577"/>
    </source>
</evidence>
<dbReference type="EnsemblProtists" id="EOD34577">
    <property type="protein sequence ID" value="EOD34577"/>
    <property type="gene ID" value="EMIHUDRAFT_228568"/>
</dbReference>
<dbReference type="Proteomes" id="UP000013827">
    <property type="component" value="Unassembled WGS sequence"/>
</dbReference>
<proteinExistence type="predicted"/>
<dbReference type="PaxDb" id="2903-EOD34577"/>
<evidence type="ECO:0000256" key="1">
    <source>
        <dbReference type="SAM" id="MobiDB-lite"/>
    </source>
</evidence>
<sequence length="345" mass="38047">MAGEDSPPAPIFTSTPLEGPKSWQRALVRRAEAILFGLDQAYQPSGLPRVAPVVTFQLMECADDAIKALFAADGAGLKGKVSKKKALAQLLCDMVGAPMLSPEEAEAAGARRRGAIYSGFLPETSTPPPPPPAPTPRGIEGWEERAFVRRVMESGGSGGRAPRDPLATEYLVGRIRELEKRVEELEFKVKDADDHSKSVQEVSILRQAEAQEYCRKAAMSAEDAHILLELASRCGKRIHQAYVQMAETAFSRDAWEEDRAIKSDWLDALQDVSHFRFLWAPSALRYWSGMEEVEENYTALRERLAAALDKPFTRVDLGSLLPGWEWQDPETGSWDGVPPGSGERV</sequence>
<organism evidence="2 3">
    <name type="scientific">Emiliania huxleyi (strain CCMP1516)</name>
    <dbReference type="NCBI Taxonomy" id="280463"/>
    <lineage>
        <taxon>Eukaryota</taxon>
        <taxon>Haptista</taxon>
        <taxon>Haptophyta</taxon>
        <taxon>Prymnesiophyceae</taxon>
        <taxon>Isochrysidales</taxon>
        <taxon>Noelaerhabdaceae</taxon>
        <taxon>Emiliania</taxon>
    </lineage>
</organism>
<evidence type="ECO:0000313" key="3">
    <source>
        <dbReference type="Proteomes" id="UP000013827"/>
    </source>
</evidence>
<dbReference type="AlphaFoldDB" id="A0A0D3KFP2"/>
<accession>A0A0D3KFP2</accession>
<dbReference type="KEGG" id="ehx:EMIHUDRAFT_228568"/>
<keyword evidence="3" id="KW-1185">Reference proteome</keyword>
<dbReference type="HOGENOM" id="CLU_807606_0_0_1"/>
<protein>
    <submittedName>
        <fullName evidence="2">Uncharacterized protein</fullName>
    </submittedName>
</protein>
<dbReference type="RefSeq" id="XP_005787006.1">
    <property type="nucleotide sequence ID" value="XM_005786949.1"/>
</dbReference>
<feature type="region of interest" description="Disordered" evidence="1">
    <location>
        <begin position="326"/>
        <end position="345"/>
    </location>
</feature>